<gene>
    <name evidence="2" type="ORF">H9L09_11780</name>
</gene>
<keyword evidence="3" id="KW-1185">Reference proteome</keyword>
<protein>
    <submittedName>
        <fullName evidence="2">FAD/NAD(P)-binding protein</fullName>
    </submittedName>
</protein>
<name>A0A7G9R6T1_9ACTN</name>
<dbReference type="PANTHER" id="PTHR40254:SF1">
    <property type="entry name" value="BLR0577 PROTEIN"/>
    <property type="match status" value="1"/>
</dbReference>
<dbReference type="RefSeq" id="WP_187577146.1">
    <property type="nucleotide sequence ID" value="NZ_CP060713.1"/>
</dbReference>
<dbReference type="Gene3D" id="3.50.50.60">
    <property type="entry name" value="FAD/NAD(P)-binding domain"/>
    <property type="match status" value="1"/>
</dbReference>
<dbReference type="InterPro" id="IPR052189">
    <property type="entry name" value="L-asp_N-monooxygenase_NS-form"/>
</dbReference>
<dbReference type="SUPFAM" id="SSF51905">
    <property type="entry name" value="FAD/NAD(P)-binding domain"/>
    <property type="match status" value="1"/>
</dbReference>
<dbReference type="AlphaFoldDB" id="A0A7G9R6T1"/>
<organism evidence="2 3">
    <name type="scientific">Nocardioides mesophilus</name>
    <dbReference type="NCBI Taxonomy" id="433659"/>
    <lineage>
        <taxon>Bacteria</taxon>
        <taxon>Bacillati</taxon>
        <taxon>Actinomycetota</taxon>
        <taxon>Actinomycetes</taxon>
        <taxon>Propionibacteriales</taxon>
        <taxon>Nocardioidaceae</taxon>
        <taxon>Nocardioides</taxon>
    </lineage>
</organism>
<dbReference type="Pfam" id="PF13454">
    <property type="entry name" value="NAD_binding_9"/>
    <property type="match status" value="1"/>
</dbReference>
<dbReference type="EMBL" id="CP060713">
    <property type="protein sequence ID" value="QNN51306.1"/>
    <property type="molecule type" value="Genomic_DNA"/>
</dbReference>
<evidence type="ECO:0000313" key="2">
    <source>
        <dbReference type="EMBL" id="QNN51306.1"/>
    </source>
</evidence>
<evidence type="ECO:0000313" key="3">
    <source>
        <dbReference type="Proteomes" id="UP000515947"/>
    </source>
</evidence>
<dbReference type="KEGG" id="nmes:H9L09_11780"/>
<reference evidence="2 3" key="1">
    <citation type="submission" date="2020-08" db="EMBL/GenBank/DDBJ databases">
        <title>Genome sequence of Nocardioides mesophilus KACC 16243T.</title>
        <authorList>
            <person name="Hyun D.-W."/>
            <person name="Bae J.-W."/>
        </authorList>
    </citation>
    <scope>NUCLEOTIDE SEQUENCE [LARGE SCALE GENOMIC DNA]</scope>
    <source>
        <strain evidence="2 3">KACC 16243</strain>
    </source>
</reference>
<dbReference type="PANTHER" id="PTHR40254">
    <property type="entry name" value="BLR0577 PROTEIN"/>
    <property type="match status" value="1"/>
</dbReference>
<dbReference type="PRINTS" id="PR00411">
    <property type="entry name" value="PNDRDTASEI"/>
</dbReference>
<sequence>MRRRRVLVVGGGAAGAIVAAALVREATEPLDVRIVERAATTGPGLAYRPGDPTLLLNNYAARMSAVEDDPGHLLRWCHAHGIPAGPHSFLRRDTYGRYLRELVPAPGPGDDARVTRLRGTVVGLADLSSAYVATLASGAQLTADDVVLALGNPPPRDVASYRQRATTYAADPWAPDLPERVRDGDRVLLVGTGLTAVDVALRLASAHRDVELVAVSRHGLLPLLHLDQPPAPVGPFPVVPSLTDLLERVRRERVRHPEGWRELVESLKLSANDQWSAWSPGDRGRFLAHAARRWETARHRMAPGVASRIESLRLEGRLRVGTPSLAQPSEVELVVNCTGPAPACSPGWSPLVDALLARGLARPGPHGLGLDVDRAGRLLDPAGRPARSVHVVGAARRGVEWEVAAVPDLRRQAGGVVRRLGRTVAGAGSLAG</sequence>
<feature type="domain" description="FAD-dependent urate hydroxylase HpyO/Asp monooxygenase CreE-like FAD/NAD(P)-binding" evidence="1">
    <location>
        <begin position="8"/>
        <end position="152"/>
    </location>
</feature>
<accession>A0A7G9R6T1</accession>
<dbReference type="InterPro" id="IPR038732">
    <property type="entry name" value="HpyO/CreE_NAD-binding"/>
</dbReference>
<dbReference type="Proteomes" id="UP000515947">
    <property type="component" value="Chromosome"/>
</dbReference>
<dbReference type="PRINTS" id="PR00368">
    <property type="entry name" value="FADPNR"/>
</dbReference>
<dbReference type="InterPro" id="IPR036188">
    <property type="entry name" value="FAD/NAD-bd_sf"/>
</dbReference>
<evidence type="ECO:0000259" key="1">
    <source>
        <dbReference type="Pfam" id="PF13454"/>
    </source>
</evidence>
<proteinExistence type="predicted"/>